<dbReference type="InterPro" id="IPR028364">
    <property type="entry name" value="Ribosomal_uL1/biogenesis"/>
</dbReference>
<dbReference type="Gene3D" id="3.40.50.790">
    <property type="match status" value="1"/>
</dbReference>
<comment type="caution">
    <text evidence="4">The sequence shown here is derived from an EMBL/GenBank/DDBJ whole genome shotgun (WGS) entry which is preliminary data.</text>
</comment>
<reference evidence="4" key="1">
    <citation type="journal article" date="2014" name="Front. Microbiol.">
        <title>High frequency of phylogenetically diverse reductive dehalogenase-homologous genes in deep subseafloor sedimentary metagenomes.</title>
        <authorList>
            <person name="Kawai M."/>
            <person name="Futagami T."/>
            <person name="Toyoda A."/>
            <person name="Takaki Y."/>
            <person name="Nishi S."/>
            <person name="Hori S."/>
            <person name="Arai W."/>
            <person name="Tsubouchi T."/>
            <person name="Morono Y."/>
            <person name="Uchiyama I."/>
            <person name="Ito T."/>
            <person name="Fujiyama A."/>
            <person name="Inagaki F."/>
            <person name="Takami H."/>
        </authorList>
    </citation>
    <scope>NUCLEOTIDE SEQUENCE</scope>
    <source>
        <strain evidence="4">Expedition CK06-06</strain>
    </source>
</reference>
<comment type="similarity">
    <text evidence="1">Belongs to the universal ribosomal protein uL1 family.</text>
</comment>
<dbReference type="GO" id="GO:0005840">
    <property type="term" value="C:ribosome"/>
    <property type="evidence" value="ECO:0007669"/>
    <property type="project" value="UniProtKB-KW"/>
</dbReference>
<dbReference type="SUPFAM" id="SSF56808">
    <property type="entry name" value="Ribosomal protein L1"/>
    <property type="match status" value="1"/>
</dbReference>
<evidence type="ECO:0000256" key="3">
    <source>
        <dbReference type="ARBA" id="ARBA00023274"/>
    </source>
</evidence>
<dbReference type="PANTHER" id="PTHR36427">
    <property type="entry name" value="54S RIBOSOMAL PROTEIN L1, MITOCHONDRIAL"/>
    <property type="match status" value="1"/>
</dbReference>
<dbReference type="EMBL" id="BARV01007411">
    <property type="protein sequence ID" value="GAI07622.1"/>
    <property type="molecule type" value="Genomic_DNA"/>
</dbReference>
<dbReference type="PANTHER" id="PTHR36427:SF3">
    <property type="entry name" value="LARGE RIBOSOMAL SUBUNIT PROTEIN UL1M"/>
    <property type="match status" value="1"/>
</dbReference>
<gene>
    <name evidence="4" type="ORF">S06H3_15097</name>
</gene>
<proteinExistence type="inferred from homology"/>
<keyword evidence="2" id="KW-0689">Ribosomal protein</keyword>
<evidence type="ECO:0000256" key="2">
    <source>
        <dbReference type="ARBA" id="ARBA00022980"/>
    </source>
</evidence>
<accession>X1KKN6</accession>
<dbReference type="InterPro" id="IPR016095">
    <property type="entry name" value="Ribosomal_uL1_3-a/b-sand"/>
</dbReference>
<evidence type="ECO:0000313" key="4">
    <source>
        <dbReference type="EMBL" id="GAI07622.1"/>
    </source>
</evidence>
<organism evidence="4">
    <name type="scientific">marine sediment metagenome</name>
    <dbReference type="NCBI Taxonomy" id="412755"/>
    <lineage>
        <taxon>unclassified sequences</taxon>
        <taxon>metagenomes</taxon>
        <taxon>ecological metagenomes</taxon>
    </lineage>
</organism>
<dbReference type="Gene3D" id="3.30.190.20">
    <property type="match status" value="1"/>
</dbReference>
<evidence type="ECO:0000256" key="1">
    <source>
        <dbReference type="ARBA" id="ARBA00010531"/>
    </source>
</evidence>
<dbReference type="InterPro" id="IPR023674">
    <property type="entry name" value="Ribosomal_uL1-like"/>
</dbReference>
<dbReference type="AlphaFoldDB" id="X1KKN6"/>
<name>X1KKN6_9ZZZZ</name>
<protein>
    <submittedName>
        <fullName evidence="4">Uncharacterized protein</fullName>
    </submittedName>
</protein>
<dbReference type="Pfam" id="PF00687">
    <property type="entry name" value="Ribosomal_L1"/>
    <property type="match status" value="1"/>
</dbReference>
<dbReference type="GO" id="GO:1990904">
    <property type="term" value="C:ribonucleoprotein complex"/>
    <property type="evidence" value="ECO:0007669"/>
    <property type="project" value="UniProtKB-KW"/>
</dbReference>
<keyword evidence="3" id="KW-0687">Ribonucleoprotein</keyword>
<sequence length="94" mass="11091">MRSYNFQKVNDLKNAFDRYKKIIRIQVKKQPIVQVKVGKKSMEMDKIFENIKAIVDYIADLMPHKFNNFKSMFLKSTMGKVIKIDDDFLTNIGV</sequence>